<proteinExistence type="predicted"/>
<comment type="caution">
    <text evidence="1">The sequence shown here is derived from an EMBL/GenBank/DDBJ whole genome shotgun (WGS) entry which is preliminary data.</text>
</comment>
<dbReference type="PATRIC" id="fig|33935.3.peg.4886"/>
<name>A0A0N0CVC6_9BACI</name>
<gene>
    <name evidence="1" type="ORF">ADM90_14340</name>
</gene>
<evidence type="ECO:0000313" key="2">
    <source>
        <dbReference type="Proteomes" id="UP000037977"/>
    </source>
</evidence>
<dbReference type="RefSeq" id="WP_053995641.1">
    <property type="nucleotide sequence ID" value="NZ_CP065643.1"/>
</dbReference>
<dbReference type="AlphaFoldDB" id="A0A0N0CVC6"/>
<dbReference type="STRING" id="33935.ADM90_14340"/>
<accession>A0A0N0CVC6</accession>
<keyword evidence="2" id="KW-1185">Reference proteome</keyword>
<dbReference type="Proteomes" id="UP000037977">
    <property type="component" value="Unassembled WGS sequence"/>
</dbReference>
<reference evidence="1 2" key="1">
    <citation type="submission" date="2015-07" db="EMBL/GenBank/DDBJ databases">
        <title>Genome sequencing project for genomic taxonomy and phylogenomics of Bacillus-like bacteria.</title>
        <authorList>
            <person name="Liu B."/>
            <person name="Wang J."/>
            <person name="Zhu Y."/>
            <person name="Liu G."/>
            <person name="Chen Q."/>
            <person name="Chen Z."/>
            <person name="Che J."/>
            <person name="Ge C."/>
            <person name="Shi H."/>
            <person name="Pan Z."/>
            <person name="Liu X."/>
        </authorList>
    </citation>
    <scope>NUCLEOTIDE SEQUENCE [LARGE SCALE GENOMIC DNA]</scope>
    <source>
        <strain evidence="1 2">DSM 54</strain>
    </source>
</reference>
<dbReference type="Pfam" id="PF11681">
    <property type="entry name" value="Phage_Tube_PhiTE"/>
    <property type="match status" value="1"/>
</dbReference>
<dbReference type="EMBL" id="LGCI01000009">
    <property type="protein sequence ID" value="KOY81575.1"/>
    <property type="molecule type" value="Genomic_DNA"/>
</dbReference>
<dbReference type="InterPro" id="IPR021695">
    <property type="entry name" value="Phage_KPP10_Orf10"/>
</dbReference>
<dbReference type="NCBIfam" id="NF047581">
    <property type="entry name" value="gp105_phage_fam"/>
    <property type="match status" value="1"/>
</dbReference>
<sequence>MVVHNFKHTQVIVAGNIITGYGDGDAISAEANEDKWSQSVGADGGVTYNESANETATLTLKLKPSSASVPVLHQLYKSGESFDFMIHDTELNVRATGEDCRIQKWPTFSRAEEEEPREIVILAAHYKEN</sequence>
<protein>
    <submittedName>
        <fullName evidence="1">Uncharacterized protein</fullName>
    </submittedName>
</protein>
<dbReference type="OrthoDB" id="2601963at2"/>
<evidence type="ECO:0000313" key="1">
    <source>
        <dbReference type="EMBL" id="KOY81575.1"/>
    </source>
</evidence>
<organism evidence="1 2">
    <name type="scientific">Lysinibacillus macroides</name>
    <dbReference type="NCBI Taxonomy" id="33935"/>
    <lineage>
        <taxon>Bacteria</taxon>
        <taxon>Bacillati</taxon>
        <taxon>Bacillota</taxon>
        <taxon>Bacilli</taxon>
        <taxon>Bacillales</taxon>
        <taxon>Bacillaceae</taxon>
        <taxon>Lysinibacillus</taxon>
    </lineage>
</organism>